<keyword evidence="2" id="KW-1133">Transmembrane helix</keyword>
<evidence type="ECO:0000256" key="1">
    <source>
        <dbReference type="SAM" id="MobiDB-lite"/>
    </source>
</evidence>
<feature type="region of interest" description="Disordered" evidence="1">
    <location>
        <begin position="1"/>
        <end position="23"/>
    </location>
</feature>
<keyword evidence="2" id="KW-0472">Membrane</keyword>
<keyword evidence="2" id="KW-0812">Transmembrane</keyword>
<dbReference type="AlphaFoldDB" id="A0A022VLT8"/>
<evidence type="ECO:0000256" key="2">
    <source>
        <dbReference type="SAM" id="Phobius"/>
    </source>
</evidence>
<protein>
    <submittedName>
        <fullName evidence="3">Uncharacterized protein</fullName>
    </submittedName>
</protein>
<feature type="transmembrane region" description="Helical" evidence="2">
    <location>
        <begin position="93"/>
        <end position="114"/>
    </location>
</feature>
<dbReference type="EMBL" id="KK207947">
    <property type="protein sequence ID" value="EZF47272.1"/>
    <property type="molecule type" value="Genomic_DNA"/>
</dbReference>
<dbReference type="HOGENOM" id="CLU_148210_0_0_1"/>
<evidence type="ECO:0000313" key="3">
    <source>
        <dbReference type="EMBL" id="EZF47272.1"/>
    </source>
</evidence>
<name>A0A022VLT8_TRIRU</name>
<sequence>MWLNMQSWGTVAQENGTQNLPEKKRNNSPDWLLMWKALVTAQTFAFGCKQKEEPQNALSSITRPAEIISDQKVGRRSLNHQSTKMATQSFGTMILSGLQDVLFLGLSLLFFPLLRSLRRVWWDKPPDAWVAKGKGLGIVLAYR</sequence>
<feature type="compositionally biased region" description="Polar residues" evidence="1">
    <location>
        <begin position="1"/>
        <end position="20"/>
    </location>
</feature>
<dbReference type="OrthoDB" id="10369588at2759"/>
<dbReference type="Proteomes" id="UP000023758">
    <property type="component" value="Unassembled WGS sequence"/>
</dbReference>
<gene>
    <name evidence="3" type="ORF">H103_08849</name>
</gene>
<accession>A0A022VLT8</accession>
<proteinExistence type="predicted"/>
<organism evidence="3">
    <name type="scientific">Trichophyton rubrum CBS 288.86</name>
    <dbReference type="NCBI Taxonomy" id="1215330"/>
    <lineage>
        <taxon>Eukaryota</taxon>
        <taxon>Fungi</taxon>
        <taxon>Dikarya</taxon>
        <taxon>Ascomycota</taxon>
        <taxon>Pezizomycotina</taxon>
        <taxon>Eurotiomycetes</taxon>
        <taxon>Eurotiomycetidae</taxon>
        <taxon>Onygenales</taxon>
        <taxon>Arthrodermataceae</taxon>
        <taxon>Trichophyton</taxon>
    </lineage>
</organism>
<reference evidence="3" key="1">
    <citation type="submission" date="2014-02" db="EMBL/GenBank/DDBJ databases">
        <title>The Genome Sequence of Trichophyton rubrum (morphotype fischeri) CBS 288.86.</title>
        <authorList>
            <consortium name="The Broad Institute Genomics Platform"/>
            <person name="Cuomo C.A."/>
            <person name="White T.C."/>
            <person name="Graser Y."/>
            <person name="Martinez-Rossi N."/>
            <person name="Heitman J."/>
            <person name="Young S.K."/>
            <person name="Zeng Q."/>
            <person name="Gargeya S."/>
            <person name="Abouelleil A."/>
            <person name="Alvarado L."/>
            <person name="Chapman S.B."/>
            <person name="Gainer-Dewar J."/>
            <person name="Goldberg J."/>
            <person name="Griggs A."/>
            <person name="Gujja S."/>
            <person name="Hansen M."/>
            <person name="Howarth C."/>
            <person name="Imamovic A."/>
            <person name="Larimer J."/>
            <person name="Martinez D."/>
            <person name="Murphy C."/>
            <person name="Pearson M.D."/>
            <person name="Persinoti G."/>
            <person name="Poon T."/>
            <person name="Priest M."/>
            <person name="Roberts A.D."/>
            <person name="Saif S."/>
            <person name="Shea T.D."/>
            <person name="Sykes S.N."/>
            <person name="Wortman J."/>
            <person name="Nusbaum C."/>
            <person name="Birren B."/>
        </authorList>
    </citation>
    <scope>NUCLEOTIDE SEQUENCE [LARGE SCALE GENOMIC DNA]</scope>
    <source>
        <strain evidence="3">CBS 288.86</strain>
    </source>
</reference>